<reference evidence="1 2" key="1">
    <citation type="journal article" date="2010" name="Nature">
        <title>Genome sequence of the palaeopolyploid soybean.</title>
        <authorList>
            <person name="Schmutz J."/>
            <person name="Cannon S.B."/>
            <person name="Schlueter J."/>
            <person name="Ma J."/>
            <person name="Mitros T."/>
            <person name="Nelson W."/>
            <person name="Hyten D.L."/>
            <person name="Song Q."/>
            <person name="Thelen J.J."/>
            <person name="Cheng J."/>
            <person name="Xu D."/>
            <person name="Hellsten U."/>
            <person name="May G.D."/>
            <person name="Yu Y."/>
            <person name="Sakurai T."/>
            <person name="Umezawa T."/>
            <person name="Bhattacharyya M.K."/>
            <person name="Sandhu D."/>
            <person name="Valliyodan B."/>
            <person name="Lindquist E."/>
            <person name="Peto M."/>
            <person name="Grant D."/>
            <person name="Shu S."/>
            <person name="Goodstein D."/>
            <person name="Barry K."/>
            <person name="Futrell-Griggs M."/>
            <person name="Abernathy B."/>
            <person name="Du J."/>
            <person name="Tian Z."/>
            <person name="Zhu L."/>
            <person name="Gill N."/>
            <person name="Joshi T."/>
            <person name="Libault M."/>
            <person name="Sethuraman A."/>
            <person name="Zhang X.-C."/>
            <person name="Shinozaki K."/>
            <person name="Nguyen H.T."/>
            <person name="Wing R.A."/>
            <person name="Cregan P."/>
            <person name="Specht J."/>
            <person name="Grimwood J."/>
            <person name="Rokhsar D."/>
            <person name="Stacey G."/>
            <person name="Shoemaker R.C."/>
            <person name="Jackson S.A."/>
        </authorList>
    </citation>
    <scope>NUCLEOTIDE SEQUENCE</scope>
    <source>
        <strain evidence="2">cv. Williams 82</strain>
        <tissue evidence="1">Callus</tissue>
    </source>
</reference>
<dbReference type="Gramene" id="KRH25857">
    <property type="protein sequence ID" value="KRH25857"/>
    <property type="gene ID" value="GLYMA_12G134600"/>
</dbReference>
<accession>A0A0R0H4T0</accession>
<keyword evidence="3" id="KW-1185">Reference proteome</keyword>
<dbReference type="InParanoid" id="A0A0R0H4T0"/>
<dbReference type="Proteomes" id="UP000008827">
    <property type="component" value="Chromosome 12"/>
</dbReference>
<dbReference type="EMBL" id="CM000845">
    <property type="protein sequence ID" value="KRH25857.1"/>
    <property type="molecule type" value="Genomic_DNA"/>
</dbReference>
<name>A0A0R0H4T0_SOYBN</name>
<dbReference type="EnsemblPlants" id="KRH25857">
    <property type="protein sequence ID" value="KRH25857"/>
    <property type="gene ID" value="GLYMA_12G134600"/>
</dbReference>
<evidence type="ECO:0000313" key="1">
    <source>
        <dbReference type="EMBL" id="KRH25857.1"/>
    </source>
</evidence>
<reference evidence="2" key="2">
    <citation type="submission" date="2018-02" db="UniProtKB">
        <authorList>
            <consortium name="EnsemblPlants"/>
        </authorList>
    </citation>
    <scope>IDENTIFICATION</scope>
    <source>
        <strain evidence="2">Williams 82</strain>
    </source>
</reference>
<proteinExistence type="predicted"/>
<organism evidence="1">
    <name type="scientific">Glycine max</name>
    <name type="common">Soybean</name>
    <name type="synonym">Glycine hispida</name>
    <dbReference type="NCBI Taxonomy" id="3847"/>
    <lineage>
        <taxon>Eukaryota</taxon>
        <taxon>Viridiplantae</taxon>
        <taxon>Streptophyta</taxon>
        <taxon>Embryophyta</taxon>
        <taxon>Tracheophyta</taxon>
        <taxon>Spermatophyta</taxon>
        <taxon>Magnoliopsida</taxon>
        <taxon>eudicotyledons</taxon>
        <taxon>Gunneridae</taxon>
        <taxon>Pentapetalae</taxon>
        <taxon>rosids</taxon>
        <taxon>fabids</taxon>
        <taxon>Fabales</taxon>
        <taxon>Fabaceae</taxon>
        <taxon>Papilionoideae</taxon>
        <taxon>50 kb inversion clade</taxon>
        <taxon>NPAAA clade</taxon>
        <taxon>indigoferoid/millettioid clade</taxon>
        <taxon>Phaseoleae</taxon>
        <taxon>Glycine</taxon>
        <taxon>Glycine subgen. Soja</taxon>
    </lineage>
</organism>
<evidence type="ECO:0000313" key="3">
    <source>
        <dbReference type="Proteomes" id="UP000008827"/>
    </source>
</evidence>
<reference evidence="1" key="3">
    <citation type="submission" date="2018-07" db="EMBL/GenBank/DDBJ databases">
        <title>WGS assembly of Glycine max.</title>
        <authorList>
            <person name="Schmutz J."/>
            <person name="Cannon S."/>
            <person name="Schlueter J."/>
            <person name="Ma J."/>
            <person name="Mitros T."/>
            <person name="Nelson W."/>
            <person name="Hyten D."/>
            <person name="Song Q."/>
            <person name="Thelen J."/>
            <person name="Cheng J."/>
            <person name="Xu D."/>
            <person name="Hellsten U."/>
            <person name="May G."/>
            <person name="Yu Y."/>
            <person name="Sakurai T."/>
            <person name="Umezawa T."/>
            <person name="Bhattacharyya M."/>
            <person name="Sandhu D."/>
            <person name="Valliyodan B."/>
            <person name="Lindquist E."/>
            <person name="Peto M."/>
            <person name="Grant D."/>
            <person name="Shu S."/>
            <person name="Goodstein D."/>
            <person name="Barry K."/>
            <person name="Futrell-Griggs M."/>
            <person name="Abernathy B."/>
            <person name="Du J."/>
            <person name="Tian Z."/>
            <person name="Zhu L."/>
            <person name="Gill N."/>
            <person name="Joshi T."/>
            <person name="Libault M."/>
            <person name="Sethuraman A."/>
            <person name="Zhang X."/>
            <person name="Shinozaki K."/>
            <person name="Nguyen H."/>
            <person name="Wing R."/>
            <person name="Cregan P."/>
            <person name="Specht J."/>
            <person name="Grimwood J."/>
            <person name="Rokhsar D."/>
            <person name="Stacey G."/>
            <person name="Shoemaker R."/>
            <person name="Jackson S."/>
        </authorList>
    </citation>
    <scope>NUCLEOTIDE SEQUENCE</scope>
    <source>
        <tissue evidence="1">Callus</tissue>
    </source>
</reference>
<sequence length="97" mass="11076">MFLLLNHIYTTLPNHTWKRSSCNNHKDYAADELGVEKGKGPRYVFLILVENKEKNIIGKKNGVNCCIHCLACKKEHGRQNSKEMCVDGPPIFGSHHR</sequence>
<protein>
    <submittedName>
        <fullName evidence="1 2">Uncharacterized protein</fullName>
    </submittedName>
</protein>
<dbReference type="AlphaFoldDB" id="A0A0R0H4T0"/>
<evidence type="ECO:0000313" key="2">
    <source>
        <dbReference type="EnsemblPlants" id="KRH25857"/>
    </source>
</evidence>
<gene>
    <name evidence="1" type="ORF">GLYMA_12G134600</name>
</gene>